<evidence type="ECO:0000313" key="2">
    <source>
        <dbReference type="Proteomes" id="UP001234495"/>
    </source>
</evidence>
<dbReference type="SUPFAM" id="SSF49785">
    <property type="entry name" value="Galactose-binding domain-like"/>
    <property type="match status" value="1"/>
</dbReference>
<dbReference type="InterPro" id="IPR053161">
    <property type="entry name" value="Ulvan_degrading_GH"/>
</dbReference>
<dbReference type="Gene3D" id="2.60.120.260">
    <property type="entry name" value="Galactose-binding domain-like"/>
    <property type="match status" value="1"/>
</dbReference>
<evidence type="ECO:0008006" key="3">
    <source>
        <dbReference type="Google" id="ProtNLM"/>
    </source>
</evidence>
<dbReference type="PANTHER" id="PTHR36848">
    <property type="entry name" value="DNA-BINDING PROTEIN (PUTATIVE SECRETED PROTEIN)-RELATED"/>
    <property type="match status" value="1"/>
</dbReference>
<dbReference type="EMBL" id="JAUSUD010000015">
    <property type="protein sequence ID" value="MDQ0231858.1"/>
    <property type="molecule type" value="Genomic_DNA"/>
</dbReference>
<dbReference type="RefSeq" id="WP_307343517.1">
    <property type="nucleotide sequence ID" value="NZ_JAUSUD010000015.1"/>
</dbReference>
<dbReference type="Pfam" id="PF17132">
    <property type="entry name" value="Glyco_hydro_106"/>
    <property type="match status" value="1"/>
</dbReference>
<accession>A0ABT9ZJZ0</accession>
<dbReference type="PANTHER" id="PTHR36848:SF2">
    <property type="entry name" value="SECRETED PROTEIN"/>
    <property type="match status" value="1"/>
</dbReference>
<protein>
    <recommendedName>
        <fullName evidence="3">Alpha-L-rhamnosidase-like protein</fullName>
    </recommendedName>
</protein>
<dbReference type="InterPro" id="IPR008979">
    <property type="entry name" value="Galactose-bd-like_sf"/>
</dbReference>
<sequence length="824" mass="94022">MKQTLKQEFLNPRNEFTPIPFWFWNAALTHEEIRRQIHDFYNKGVNGFVIHPRIGIPEEIVYLSDQFMDFVETAVIEAEKLNMSVILYDEAMYPSGSAKGLVVKENKAYASKGLKMLTYHVEKDLTISVDLADGEHIVSVQAVKQTMKSTIDLTSSQILSSDEIYIQFTCPDEEQWLVLVFVETFSQGTIRGIHIGEDDGERNAPPSADLLNPEAVKTFIRLTHEAYFQRLKDYFGDTIIAMFTDEPDILGRGSLDGLKHWTADFLNEFIQSGNLETDLPALWLEAGEQTAQIRQNHREAVRKRLTETYYKQISDWCIEHGIALTGHPAASDDIGLLEHFHIPGQDVVWRWVGPEEGKSLEGEHSTAGKCSADAARHRGRRRNMNEFLGVCGKESPWALSPGDMKWYIDWLAVRGVNVFVPHAFYYSVSGKIRSHERPPDVGSNNLWWPFYKQFTQYMKRLSWLMTDSVNQTEIAIICEADHLPWITAKVLYENQIEFNYLETELIQAECCVKNGRIHIQDYQYSVIILEENVNVNKEVLDKLLLFQENGGIIVTLSEKEVGVLKGATLIPSPEALIEAIPANKRSGAILKPRSKAIRVSKLMKNDTLFYLFVNEGEERYNGGFLISDAYKVEKWDAWKGEISKVEISSNREQFLVPVNLERRSAIIYSVDTSEISRPVMQAKQQMKASYEIILNDEDWLVTYLGNHYEKRKLQSWVAWDGMDNFSGTVTYEKTFQIECQPITSLVTLSLGEVYEIAHVYLNDIEVGVQMWAPYEIEINSTHFVEGENTLRIEVTNSMANRMDNARLASGLIGPVSILVSDSSN</sequence>
<gene>
    <name evidence="1" type="ORF">J2S19_003143</name>
</gene>
<proteinExistence type="predicted"/>
<evidence type="ECO:0000313" key="1">
    <source>
        <dbReference type="EMBL" id="MDQ0231858.1"/>
    </source>
</evidence>
<reference evidence="1 2" key="1">
    <citation type="submission" date="2023-07" db="EMBL/GenBank/DDBJ databases">
        <title>Genomic Encyclopedia of Type Strains, Phase IV (KMG-IV): sequencing the most valuable type-strain genomes for metagenomic binning, comparative biology and taxonomic classification.</title>
        <authorList>
            <person name="Goeker M."/>
        </authorList>
    </citation>
    <scope>NUCLEOTIDE SEQUENCE [LARGE SCALE GENOMIC DNA]</scope>
    <source>
        <strain evidence="1 2">DSM 29005</strain>
    </source>
</reference>
<name>A0ABT9ZJZ0_9BACI</name>
<dbReference type="Proteomes" id="UP001234495">
    <property type="component" value="Unassembled WGS sequence"/>
</dbReference>
<dbReference type="NCBIfam" id="NF045579">
    <property type="entry name" value="rhamnoside_JR"/>
    <property type="match status" value="1"/>
</dbReference>
<keyword evidence="2" id="KW-1185">Reference proteome</keyword>
<organism evidence="1 2">
    <name type="scientific">Metabacillus malikii</name>
    <dbReference type="NCBI Taxonomy" id="1504265"/>
    <lineage>
        <taxon>Bacteria</taxon>
        <taxon>Bacillati</taxon>
        <taxon>Bacillota</taxon>
        <taxon>Bacilli</taxon>
        <taxon>Bacillales</taxon>
        <taxon>Bacillaceae</taxon>
        <taxon>Metabacillus</taxon>
    </lineage>
</organism>
<comment type="caution">
    <text evidence="1">The sequence shown here is derived from an EMBL/GenBank/DDBJ whole genome shotgun (WGS) entry which is preliminary data.</text>
</comment>